<dbReference type="Pfam" id="PF01522">
    <property type="entry name" value="Polysacc_deac_1"/>
    <property type="match status" value="1"/>
</dbReference>
<keyword evidence="2" id="KW-0378">Hydrolase</keyword>
<feature type="domain" description="NodB homology" evidence="4">
    <location>
        <begin position="101"/>
        <end position="275"/>
    </location>
</feature>
<evidence type="ECO:0000313" key="6">
    <source>
        <dbReference type="Proteomes" id="UP001141166"/>
    </source>
</evidence>
<keyword evidence="1" id="KW-0479">Metal-binding</keyword>
<evidence type="ECO:0000256" key="3">
    <source>
        <dbReference type="SAM" id="MobiDB-lite"/>
    </source>
</evidence>
<feature type="compositionally biased region" description="Low complexity" evidence="3">
    <location>
        <begin position="79"/>
        <end position="92"/>
    </location>
</feature>
<evidence type="ECO:0000313" key="5">
    <source>
        <dbReference type="EMBL" id="MDC4246845.1"/>
    </source>
</evidence>
<organism evidence="5 6">
    <name type="scientific">Enterococcus faecium</name>
    <name type="common">Streptococcus faecium</name>
    <dbReference type="NCBI Taxonomy" id="1352"/>
    <lineage>
        <taxon>Bacteria</taxon>
        <taxon>Bacillati</taxon>
        <taxon>Bacillota</taxon>
        <taxon>Bacilli</taxon>
        <taxon>Lactobacillales</taxon>
        <taxon>Enterococcaceae</taxon>
        <taxon>Enterococcus</taxon>
    </lineage>
</organism>
<proteinExistence type="predicted"/>
<evidence type="ECO:0000256" key="1">
    <source>
        <dbReference type="ARBA" id="ARBA00022723"/>
    </source>
</evidence>
<dbReference type="SUPFAM" id="SSF88713">
    <property type="entry name" value="Glycoside hydrolase/deacetylase"/>
    <property type="match status" value="1"/>
</dbReference>
<sequence>MKRNYLVISIIALSVLLFFEITSVASLITEVKGQTHSSEHSSQSFKQSEQSERSEQSTFKSQSTETANVKEAIQESAKKVQSQSSQSTQDSTKTSRDTAVKSVAISFDDGPGATTTPQLLRILKEKNVHATFFVLGENTAQHPEIVKQTAEAGHEIGNHTYDHQNLATLSAQSMTEEVTKADTEIKKVTGKTPAFVRPPYGSVTNVGATIIQRPIIEWSVDSEDWKTRNPDLILQKIQATVYDGAIILFHDIYPETIRAVPQVIDYLKEQGYRITTVGDLLGHPTAVENYYGRNDHRPVQ</sequence>
<dbReference type="PANTHER" id="PTHR10587:SF133">
    <property type="entry name" value="CHITIN DEACETYLASE 1-RELATED"/>
    <property type="match status" value="1"/>
</dbReference>
<feature type="compositionally biased region" description="Polar residues" evidence="3">
    <location>
        <begin position="58"/>
        <end position="67"/>
    </location>
</feature>
<protein>
    <submittedName>
        <fullName evidence="5">Polysaccharide deacetylase family protein</fullName>
    </submittedName>
</protein>
<dbReference type="GO" id="GO:0005975">
    <property type="term" value="P:carbohydrate metabolic process"/>
    <property type="evidence" value="ECO:0007669"/>
    <property type="project" value="InterPro"/>
</dbReference>
<dbReference type="GO" id="GO:0046872">
    <property type="term" value="F:metal ion binding"/>
    <property type="evidence" value="ECO:0007669"/>
    <property type="project" value="UniProtKB-KW"/>
</dbReference>
<evidence type="ECO:0000256" key="2">
    <source>
        <dbReference type="ARBA" id="ARBA00022801"/>
    </source>
</evidence>
<dbReference type="Proteomes" id="UP001141166">
    <property type="component" value="Unassembled WGS sequence"/>
</dbReference>
<dbReference type="InterPro" id="IPR050248">
    <property type="entry name" value="Polysacc_deacetylase_ArnD"/>
</dbReference>
<evidence type="ECO:0000259" key="4">
    <source>
        <dbReference type="PROSITE" id="PS51677"/>
    </source>
</evidence>
<dbReference type="Gene3D" id="3.20.20.370">
    <property type="entry name" value="Glycoside hydrolase/deacetylase"/>
    <property type="match status" value="1"/>
</dbReference>
<dbReference type="AlphaFoldDB" id="A0A9X4B2V3"/>
<dbReference type="InterPro" id="IPR002509">
    <property type="entry name" value="NODB_dom"/>
</dbReference>
<reference evidence="5" key="1">
    <citation type="submission" date="2022-05" db="EMBL/GenBank/DDBJ databases">
        <title>Draft genome sequences of Clostridium perfringens strains isolated from Peru.</title>
        <authorList>
            <person name="Hurtado R."/>
            <person name="Lima L."/>
            <person name="Sousa T."/>
            <person name="Jaiswal A.K."/>
            <person name="Tiwari S."/>
            <person name="Maturrano L."/>
            <person name="Brenig B."/>
            <person name="Azevedo V."/>
        </authorList>
    </citation>
    <scope>NUCLEOTIDE SEQUENCE</scope>
    <source>
        <strain evidence="5">CP4</strain>
    </source>
</reference>
<dbReference type="GO" id="GO:0016810">
    <property type="term" value="F:hydrolase activity, acting on carbon-nitrogen (but not peptide) bonds"/>
    <property type="evidence" value="ECO:0007669"/>
    <property type="project" value="InterPro"/>
</dbReference>
<gene>
    <name evidence="5" type="ORF">M3X98_02065</name>
</gene>
<dbReference type="PROSITE" id="PS51677">
    <property type="entry name" value="NODB"/>
    <property type="match status" value="1"/>
</dbReference>
<dbReference type="InterPro" id="IPR011330">
    <property type="entry name" value="Glyco_hydro/deAcase_b/a-brl"/>
</dbReference>
<feature type="region of interest" description="Disordered" evidence="3">
    <location>
        <begin position="35"/>
        <end position="97"/>
    </location>
</feature>
<name>A0A9X4B2V3_ENTFC</name>
<comment type="caution">
    <text evidence="5">The sequence shown here is derived from an EMBL/GenBank/DDBJ whole genome shotgun (WGS) entry which is preliminary data.</text>
</comment>
<dbReference type="EMBL" id="JAMWMK010000002">
    <property type="protein sequence ID" value="MDC4246845.1"/>
    <property type="molecule type" value="Genomic_DNA"/>
</dbReference>
<accession>A0A9X4B2V3</accession>
<dbReference type="GO" id="GO:0016020">
    <property type="term" value="C:membrane"/>
    <property type="evidence" value="ECO:0007669"/>
    <property type="project" value="TreeGrafter"/>
</dbReference>
<dbReference type="RefSeq" id="WP_002325069.1">
    <property type="nucleotide sequence ID" value="NZ_CAACYB010000001.1"/>
</dbReference>
<dbReference type="PANTHER" id="PTHR10587">
    <property type="entry name" value="GLYCOSYL TRANSFERASE-RELATED"/>
    <property type="match status" value="1"/>
</dbReference>